<sequence>MDGDRPTMRLSGSFDTRYRFELAFQCHRSEVNPTVRSDAMHVLLKSGQSVSRERESSRGDEGKSIDGAPLVSIDGAPLVSIDDDYRKWAVYISRPT</sequence>
<evidence type="ECO:0000313" key="2">
    <source>
        <dbReference type="EMBL" id="KAF3529844.1"/>
    </source>
</evidence>
<feature type="compositionally biased region" description="Basic and acidic residues" evidence="1">
    <location>
        <begin position="51"/>
        <end position="64"/>
    </location>
</feature>
<reference evidence="2 3" key="1">
    <citation type="journal article" date="2020" name="BMC Genomics">
        <title>Intraspecific diversification of the crop wild relative Brassica cretica Lam. using demographic model selection.</title>
        <authorList>
            <person name="Kioukis A."/>
            <person name="Michalopoulou V.A."/>
            <person name="Briers L."/>
            <person name="Pirintsos S."/>
            <person name="Studholme D.J."/>
            <person name="Pavlidis P."/>
            <person name="Sarris P.F."/>
        </authorList>
    </citation>
    <scope>NUCLEOTIDE SEQUENCE [LARGE SCALE GENOMIC DNA]</scope>
    <source>
        <strain evidence="3">cv. PFS-1207/04</strain>
    </source>
</reference>
<evidence type="ECO:0000313" key="3">
    <source>
        <dbReference type="Proteomes" id="UP000266723"/>
    </source>
</evidence>
<dbReference type="Proteomes" id="UP000266723">
    <property type="component" value="Unassembled WGS sequence"/>
</dbReference>
<feature type="region of interest" description="Disordered" evidence="1">
    <location>
        <begin position="45"/>
        <end position="68"/>
    </location>
</feature>
<proteinExistence type="predicted"/>
<organism evidence="2 3">
    <name type="scientific">Brassica cretica</name>
    <name type="common">Mustard</name>
    <dbReference type="NCBI Taxonomy" id="69181"/>
    <lineage>
        <taxon>Eukaryota</taxon>
        <taxon>Viridiplantae</taxon>
        <taxon>Streptophyta</taxon>
        <taxon>Embryophyta</taxon>
        <taxon>Tracheophyta</taxon>
        <taxon>Spermatophyta</taxon>
        <taxon>Magnoliopsida</taxon>
        <taxon>eudicotyledons</taxon>
        <taxon>Gunneridae</taxon>
        <taxon>Pentapetalae</taxon>
        <taxon>rosids</taxon>
        <taxon>malvids</taxon>
        <taxon>Brassicales</taxon>
        <taxon>Brassicaceae</taxon>
        <taxon>Brassiceae</taxon>
        <taxon>Brassica</taxon>
    </lineage>
</organism>
<keyword evidence="3" id="KW-1185">Reference proteome</keyword>
<evidence type="ECO:0000256" key="1">
    <source>
        <dbReference type="SAM" id="MobiDB-lite"/>
    </source>
</evidence>
<accession>A0ABQ7BC42</accession>
<dbReference type="EMBL" id="QGKV02001507">
    <property type="protein sequence ID" value="KAF3529844.1"/>
    <property type="molecule type" value="Genomic_DNA"/>
</dbReference>
<name>A0ABQ7BC42_BRACR</name>
<protein>
    <submittedName>
        <fullName evidence="2">Uncharacterized protein</fullName>
    </submittedName>
</protein>
<gene>
    <name evidence="2" type="ORF">DY000_02039430</name>
</gene>
<comment type="caution">
    <text evidence="2">The sequence shown here is derived from an EMBL/GenBank/DDBJ whole genome shotgun (WGS) entry which is preliminary data.</text>
</comment>